<evidence type="ECO:0000313" key="2">
    <source>
        <dbReference type="Proteomes" id="UP000298652"/>
    </source>
</evidence>
<accession>A0A4U6VA83</accession>
<proteinExistence type="predicted"/>
<dbReference type="Proteomes" id="UP000298652">
    <property type="component" value="Chromosome 3"/>
</dbReference>
<dbReference type="EMBL" id="CM016554">
    <property type="protein sequence ID" value="TKW23939.1"/>
    <property type="molecule type" value="Genomic_DNA"/>
</dbReference>
<organism evidence="1 2">
    <name type="scientific">Setaria viridis</name>
    <name type="common">Green bristlegrass</name>
    <name type="synonym">Setaria italica subsp. viridis</name>
    <dbReference type="NCBI Taxonomy" id="4556"/>
    <lineage>
        <taxon>Eukaryota</taxon>
        <taxon>Viridiplantae</taxon>
        <taxon>Streptophyta</taxon>
        <taxon>Embryophyta</taxon>
        <taxon>Tracheophyta</taxon>
        <taxon>Spermatophyta</taxon>
        <taxon>Magnoliopsida</taxon>
        <taxon>Liliopsida</taxon>
        <taxon>Poales</taxon>
        <taxon>Poaceae</taxon>
        <taxon>PACMAD clade</taxon>
        <taxon>Panicoideae</taxon>
        <taxon>Panicodae</taxon>
        <taxon>Paniceae</taxon>
        <taxon>Cenchrinae</taxon>
        <taxon>Setaria</taxon>
    </lineage>
</organism>
<dbReference type="AlphaFoldDB" id="A0A4U6VA83"/>
<name>A0A4U6VA83_SETVI</name>
<gene>
    <name evidence="1" type="ORF">SEVIR_3G020150v2</name>
</gene>
<sequence>MPWCGAPCDADISAGLLPRRRNPWVFPGCDEAFWLPGDAARSRTWDWMSSSSRPSRCLAA</sequence>
<keyword evidence="2" id="KW-1185">Reference proteome</keyword>
<evidence type="ECO:0000313" key="1">
    <source>
        <dbReference type="EMBL" id="TKW23939.1"/>
    </source>
</evidence>
<reference evidence="1" key="1">
    <citation type="submission" date="2019-03" db="EMBL/GenBank/DDBJ databases">
        <title>WGS assembly of Setaria viridis.</title>
        <authorList>
            <person name="Huang P."/>
            <person name="Jenkins J."/>
            <person name="Grimwood J."/>
            <person name="Barry K."/>
            <person name="Healey A."/>
            <person name="Mamidi S."/>
            <person name="Sreedasyam A."/>
            <person name="Shu S."/>
            <person name="Feldman M."/>
            <person name="Wu J."/>
            <person name="Yu Y."/>
            <person name="Chen C."/>
            <person name="Johnson J."/>
            <person name="Rokhsar D."/>
            <person name="Baxter I."/>
            <person name="Schmutz J."/>
            <person name="Brutnell T."/>
            <person name="Kellogg E."/>
        </authorList>
    </citation>
    <scope>NUCLEOTIDE SEQUENCE [LARGE SCALE GENOMIC DNA]</scope>
</reference>
<protein>
    <submittedName>
        <fullName evidence="1">Uncharacterized protein</fullName>
    </submittedName>
</protein>
<dbReference type="Gramene" id="TKW23939">
    <property type="protein sequence ID" value="TKW23939"/>
    <property type="gene ID" value="SEVIR_3G020150v2"/>
</dbReference>